<dbReference type="SUPFAM" id="SSF55729">
    <property type="entry name" value="Acyl-CoA N-acyltransferases (Nat)"/>
    <property type="match status" value="1"/>
</dbReference>
<organism evidence="2 3">
    <name type="scientific">Pseudoalteromonas xiamenensis</name>
    <dbReference type="NCBI Taxonomy" id="882626"/>
    <lineage>
        <taxon>Bacteria</taxon>
        <taxon>Pseudomonadati</taxon>
        <taxon>Pseudomonadota</taxon>
        <taxon>Gammaproteobacteria</taxon>
        <taxon>Alteromonadales</taxon>
        <taxon>Pseudoalteromonadaceae</taxon>
        <taxon>Pseudoalteromonas</taxon>
    </lineage>
</organism>
<dbReference type="InterPro" id="IPR000182">
    <property type="entry name" value="GNAT_dom"/>
</dbReference>
<name>A0A975DGQ3_9GAMM</name>
<proteinExistence type="predicted"/>
<evidence type="ECO:0000313" key="3">
    <source>
        <dbReference type="Proteomes" id="UP000664904"/>
    </source>
</evidence>
<evidence type="ECO:0000313" key="2">
    <source>
        <dbReference type="EMBL" id="QTH71533.1"/>
    </source>
</evidence>
<keyword evidence="3" id="KW-1185">Reference proteome</keyword>
<sequence>MTQIQVVTGAQISEFLDALAVLRIAIFRDFPYLYEGTLEYEKSYLSTYAKSNGALVVLILDDGKVVGASTGLPLSEETIEFKQPFIDAGYNVDEIFYCAESVLLPAYRGRGLGKRFFEEREAHAKQIEGIKHVCFCAVVREEQHPLKPSDYKTLDPFWMSQGYSKTRLTCEYVWQDIDKSVDTAKTMQFWMKSL</sequence>
<dbReference type="Gene3D" id="3.40.630.30">
    <property type="match status" value="1"/>
</dbReference>
<gene>
    <name evidence="2" type="ORF">J5O05_00680</name>
</gene>
<evidence type="ECO:0000259" key="1">
    <source>
        <dbReference type="Pfam" id="PF00583"/>
    </source>
</evidence>
<dbReference type="Proteomes" id="UP000664904">
    <property type="component" value="Chromosome"/>
</dbReference>
<reference evidence="2" key="1">
    <citation type="submission" date="2021-03" db="EMBL/GenBank/DDBJ databases">
        <title>Complete Genome of Pseudoalteromonas xiamenensis STKMTI.2, a new potential marine bacterium producing anti-Vibrio compounds.</title>
        <authorList>
            <person name="Handayani D.P."/>
            <person name="Isnansetyo A."/>
            <person name="Istiqomah I."/>
            <person name="Jumina J."/>
        </authorList>
    </citation>
    <scope>NUCLEOTIDE SEQUENCE</scope>
    <source>
        <strain evidence="2">STKMTI.2</strain>
    </source>
</reference>
<dbReference type="KEGG" id="pxi:J5O05_00680"/>
<dbReference type="AlphaFoldDB" id="A0A975DGQ3"/>
<dbReference type="EMBL" id="CP072133">
    <property type="protein sequence ID" value="QTH71533.1"/>
    <property type="molecule type" value="Genomic_DNA"/>
</dbReference>
<dbReference type="InterPro" id="IPR016181">
    <property type="entry name" value="Acyl_CoA_acyltransferase"/>
</dbReference>
<dbReference type="CDD" id="cd04301">
    <property type="entry name" value="NAT_SF"/>
    <property type="match status" value="1"/>
</dbReference>
<protein>
    <submittedName>
        <fullName evidence="2">GNAT family N-acetyltransferase</fullName>
    </submittedName>
</protein>
<dbReference type="GO" id="GO:0016747">
    <property type="term" value="F:acyltransferase activity, transferring groups other than amino-acyl groups"/>
    <property type="evidence" value="ECO:0007669"/>
    <property type="project" value="InterPro"/>
</dbReference>
<dbReference type="RefSeq" id="WP_208843159.1">
    <property type="nucleotide sequence ID" value="NZ_CP072133.1"/>
</dbReference>
<feature type="domain" description="N-acetyltransferase" evidence="1">
    <location>
        <begin position="39"/>
        <end position="141"/>
    </location>
</feature>
<accession>A0A975DGQ3</accession>
<dbReference type="Pfam" id="PF00583">
    <property type="entry name" value="Acetyltransf_1"/>
    <property type="match status" value="1"/>
</dbReference>